<accession>A0AAV5TAX6</accession>
<protein>
    <submittedName>
        <fullName evidence="2">Uncharacterized protein</fullName>
    </submittedName>
</protein>
<comment type="caution">
    <text evidence="2">The sequence shown here is derived from an EMBL/GenBank/DDBJ whole genome shotgun (WGS) entry which is preliminary data.</text>
</comment>
<name>A0AAV5TAX6_9BILA</name>
<feature type="non-terminal residue" evidence="2">
    <location>
        <position position="643"/>
    </location>
</feature>
<reference evidence="2" key="1">
    <citation type="submission" date="2023-10" db="EMBL/GenBank/DDBJ databases">
        <title>Genome assembly of Pristionchus species.</title>
        <authorList>
            <person name="Yoshida K."/>
            <person name="Sommer R.J."/>
        </authorList>
    </citation>
    <scope>NUCLEOTIDE SEQUENCE</scope>
    <source>
        <strain evidence="2">RS0144</strain>
    </source>
</reference>
<proteinExistence type="predicted"/>
<dbReference type="EMBL" id="BTSX01000003">
    <property type="protein sequence ID" value="GMS89535.1"/>
    <property type="molecule type" value="Genomic_DNA"/>
</dbReference>
<evidence type="ECO:0000313" key="2">
    <source>
        <dbReference type="EMBL" id="GMS89535.1"/>
    </source>
</evidence>
<keyword evidence="3" id="KW-1185">Reference proteome</keyword>
<evidence type="ECO:0000313" key="3">
    <source>
        <dbReference type="Proteomes" id="UP001432027"/>
    </source>
</evidence>
<feature type="region of interest" description="Disordered" evidence="1">
    <location>
        <begin position="547"/>
        <end position="566"/>
    </location>
</feature>
<organism evidence="2 3">
    <name type="scientific">Pristionchus entomophagus</name>
    <dbReference type="NCBI Taxonomy" id="358040"/>
    <lineage>
        <taxon>Eukaryota</taxon>
        <taxon>Metazoa</taxon>
        <taxon>Ecdysozoa</taxon>
        <taxon>Nematoda</taxon>
        <taxon>Chromadorea</taxon>
        <taxon>Rhabditida</taxon>
        <taxon>Rhabditina</taxon>
        <taxon>Diplogasteromorpha</taxon>
        <taxon>Diplogasteroidea</taxon>
        <taxon>Neodiplogasteridae</taxon>
        <taxon>Pristionchus</taxon>
    </lineage>
</organism>
<sequence>ESGEEMAVPSGIPVEQSISEIDAEIRMEDIRQSPAARLKMEHFHAVIKKNLMDKKLNYEAEHRKEILEGLRHMKRRLPAESGSSLVKKLENLAVNLECYHQNEDDTFLMKNDDLTLSIHHKNDQAIGAKIYYFGDEFPTDNDITRRINNNEWEDLRIVIHSMIRTIPSMTSKDMKQKLSRYRQSLEQNMRNKWKGGVTATISQLNESSVGWPAPGTSVRPLRIFLYGEPGVEFEMKEKGIEFIDPEKGDIPYAEIVIVENDKDNFFSFDGTRFSFPGVVKLELSSRWLLSAYTVEQLKNVGARPTSILQKTNLIRMIANCQMKDGDIELVGNELDRDVRYLVKGEVNEKDVIVDSLVIENGERLEEILLILHHQALFNSSWESIVASCCVQSLSSSHSVQFEMSTQGCNWEIVFTGNGSMYHVRVNPSPTRHWTLNIFSHHNGKLSDLADEMEGAFNGTWSLSKCLAHLVTRLGINGYEWKADASMDTSLPPSDCSLVYESKVGPAWLKKDIPPLPPPTKHEYRVVLPKGRCPLLRMMREVRPRPPLKVARPRPALSNPTVPPLRVNLLQPHPTQTPFNHIENMVNRVDEGGRSTGSPMGSSGMEGTCGMYGHPGYSNTPMGMQRMGVPPGTSPLVRGGGGGG</sequence>
<dbReference type="Proteomes" id="UP001432027">
    <property type="component" value="Unassembled WGS sequence"/>
</dbReference>
<dbReference type="AlphaFoldDB" id="A0AAV5TAX6"/>
<evidence type="ECO:0000256" key="1">
    <source>
        <dbReference type="SAM" id="MobiDB-lite"/>
    </source>
</evidence>
<feature type="non-terminal residue" evidence="2">
    <location>
        <position position="1"/>
    </location>
</feature>
<gene>
    <name evidence="2" type="ORF">PENTCL1PPCAC_11710</name>
</gene>